<name>A0A7X3CUR9_9BACL</name>
<keyword evidence="1" id="KW-1133">Transmembrane helix</keyword>
<dbReference type="EMBL" id="WNZX01000020">
    <property type="protein sequence ID" value="MUG72986.1"/>
    <property type="molecule type" value="Genomic_DNA"/>
</dbReference>
<evidence type="ECO:0000313" key="3">
    <source>
        <dbReference type="EMBL" id="MUG72986.1"/>
    </source>
</evidence>
<keyword evidence="4" id="KW-1185">Reference proteome</keyword>
<reference evidence="3 4" key="1">
    <citation type="submission" date="2019-11" db="EMBL/GenBank/DDBJ databases">
        <title>Draft genome sequences of five Paenibacillus species of dairy origin.</title>
        <authorList>
            <person name="Olajide A.M."/>
            <person name="Chen S."/>
            <person name="Lapointe G."/>
        </authorList>
    </citation>
    <scope>NUCLEOTIDE SEQUENCE [LARGE SCALE GENOMIC DNA]</scope>
    <source>
        <strain evidence="3 4">2CS3</strain>
    </source>
</reference>
<dbReference type="SUPFAM" id="SSF53474">
    <property type="entry name" value="alpha/beta-Hydrolases"/>
    <property type="match status" value="1"/>
</dbReference>
<protein>
    <submittedName>
        <fullName evidence="3">Alpha/beta fold hydrolase</fullName>
    </submittedName>
</protein>
<organism evidence="3 4">
    <name type="scientific">Paenibacillus validus</name>
    <dbReference type="NCBI Taxonomy" id="44253"/>
    <lineage>
        <taxon>Bacteria</taxon>
        <taxon>Bacillati</taxon>
        <taxon>Bacillota</taxon>
        <taxon>Bacilli</taxon>
        <taxon>Bacillales</taxon>
        <taxon>Paenibacillaceae</taxon>
        <taxon>Paenibacillus</taxon>
    </lineage>
</organism>
<dbReference type="GO" id="GO:0016787">
    <property type="term" value="F:hydrolase activity"/>
    <property type="evidence" value="ECO:0007669"/>
    <property type="project" value="UniProtKB-KW"/>
</dbReference>
<accession>A0A7X3CUR9</accession>
<evidence type="ECO:0000259" key="2">
    <source>
        <dbReference type="Pfam" id="PF02129"/>
    </source>
</evidence>
<dbReference type="InterPro" id="IPR052920">
    <property type="entry name" value="DNA-binding_regulatory"/>
</dbReference>
<comment type="caution">
    <text evidence="3">The sequence shown here is derived from an EMBL/GenBank/DDBJ whole genome shotgun (WGS) entry which is preliminary data.</text>
</comment>
<dbReference type="RefSeq" id="WP_155615416.1">
    <property type="nucleotide sequence ID" value="NZ_WNZX01000020.1"/>
</dbReference>
<dbReference type="Gene3D" id="3.40.50.1820">
    <property type="entry name" value="alpha/beta hydrolase"/>
    <property type="match status" value="1"/>
</dbReference>
<keyword evidence="3" id="KW-0378">Hydrolase</keyword>
<dbReference type="PANTHER" id="PTHR43358:SF4">
    <property type="entry name" value="ALPHA_BETA HYDROLASE FOLD-1 DOMAIN-CONTAINING PROTEIN"/>
    <property type="match status" value="1"/>
</dbReference>
<evidence type="ECO:0000313" key="4">
    <source>
        <dbReference type="Proteomes" id="UP000450917"/>
    </source>
</evidence>
<keyword evidence="1" id="KW-0472">Membrane</keyword>
<feature type="transmembrane region" description="Helical" evidence="1">
    <location>
        <begin position="20"/>
        <end position="45"/>
    </location>
</feature>
<feature type="domain" description="Xaa-Pro dipeptidyl-peptidase-like" evidence="2">
    <location>
        <begin position="101"/>
        <end position="219"/>
    </location>
</feature>
<evidence type="ECO:0000256" key="1">
    <source>
        <dbReference type="SAM" id="Phobius"/>
    </source>
</evidence>
<dbReference type="InterPro" id="IPR029058">
    <property type="entry name" value="AB_hydrolase_fold"/>
</dbReference>
<sequence length="318" mass="35525">MKPTPAITRAPRRRLGRRRIRLRVIFALILLLAAACIGISGFVGWQLSHPDPKPLEDSPKRLGMAYEDVQFQSRQGDLLLKGWYMPPAQTVESATYGKAQIIMAHGYKNNREQKNAEALSLAKDLTDRGFGVLMFDFRNSGESEGTMTSVGYYEKYDLLGAIDWIKAQRPGKIGVLGFSMGASTALTAAAEEPAVAGIVADSPFNRLSSYLNDNLSVWSHLPDFPFTPLIMNMLPPMLGIEPDEVDGLRAVDAIYPRPVLFIHSANDPSIPLRNSESLWEKHKDRFELWTTAAEGHARNYPPQKQEYADRVSAFFEQL</sequence>
<dbReference type="Pfam" id="PF02129">
    <property type="entry name" value="Peptidase_S15"/>
    <property type="match status" value="1"/>
</dbReference>
<dbReference type="PANTHER" id="PTHR43358">
    <property type="entry name" value="ALPHA/BETA-HYDROLASE"/>
    <property type="match status" value="1"/>
</dbReference>
<dbReference type="Proteomes" id="UP000450917">
    <property type="component" value="Unassembled WGS sequence"/>
</dbReference>
<dbReference type="AlphaFoldDB" id="A0A7X3CUR9"/>
<keyword evidence="1" id="KW-0812">Transmembrane</keyword>
<proteinExistence type="predicted"/>
<dbReference type="InterPro" id="IPR000383">
    <property type="entry name" value="Xaa-Pro-like_dom"/>
</dbReference>
<gene>
    <name evidence="3" type="ORF">GNP93_20305</name>
</gene>